<dbReference type="Pfam" id="PF11976">
    <property type="entry name" value="Rad60-SLD"/>
    <property type="match status" value="1"/>
</dbReference>
<dbReference type="SUPFAM" id="SSF54236">
    <property type="entry name" value="Ubiquitin-like"/>
    <property type="match status" value="3"/>
</dbReference>
<dbReference type="CDD" id="cd01763">
    <property type="entry name" value="Ubl_SUMO_like"/>
    <property type="match status" value="1"/>
</dbReference>
<name>A0A5J4X3M4_9EUKA</name>
<dbReference type="GO" id="GO:0006511">
    <property type="term" value="P:ubiquitin-dependent protein catabolic process"/>
    <property type="evidence" value="ECO:0007669"/>
    <property type="project" value="TreeGrafter"/>
</dbReference>
<sequence>MHIQIQQLSGKKFSIEISSSEEKIKTVKLRILGITSIVPKKQFLVYKSDVLEDERTLGSYGIREGSTIDLVEKQDPENNQNQEKSQQQTVKISVQIEIGDSNLFVMKPTDTIETLKDKIEVQLHVPKKNQQLLFNGQWLENKQTFQQTDIFDGAIVFLMVKPLWHELIQYMNKQSQKKIYKEEEEDEVEEYVDDESVSFCVRSQQGQEVQFKAKQDIHIQRVMDSFCTNQKLPLNSIHLVFNGKNLKPNRTVGYYNIEQGGTINTIKKLS</sequence>
<comment type="caution">
    <text evidence="2">The sequence shown here is derived from an EMBL/GenBank/DDBJ whole genome shotgun (WGS) entry which is preliminary data.</text>
</comment>
<dbReference type="SMART" id="SM00213">
    <property type="entry name" value="UBQ"/>
    <property type="match status" value="3"/>
</dbReference>
<reference evidence="2 3" key="1">
    <citation type="submission" date="2019-03" db="EMBL/GenBank/DDBJ databases">
        <title>Single cell metagenomics reveals metabolic interactions within the superorganism composed of flagellate Streblomastix strix and complex community of Bacteroidetes bacteria on its surface.</title>
        <authorList>
            <person name="Treitli S.C."/>
            <person name="Kolisko M."/>
            <person name="Husnik F."/>
            <person name="Keeling P."/>
            <person name="Hampl V."/>
        </authorList>
    </citation>
    <scope>NUCLEOTIDE SEQUENCE [LARGE SCALE GENOMIC DNA]</scope>
    <source>
        <strain evidence="2">ST1C</strain>
    </source>
</reference>
<dbReference type="InterPro" id="IPR015496">
    <property type="entry name" value="Ubiquilin"/>
</dbReference>
<dbReference type="Pfam" id="PF00240">
    <property type="entry name" value="ubiquitin"/>
    <property type="match status" value="2"/>
</dbReference>
<feature type="domain" description="Ubiquitin-like" evidence="1">
    <location>
        <begin position="197"/>
        <end position="270"/>
    </location>
</feature>
<gene>
    <name evidence="2" type="ORF">EZS28_002668</name>
</gene>
<feature type="domain" description="Ubiquitin-like" evidence="1">
    <location>
        <begin position="90"/>
        <end position="161"/>
    </location>
</feature>
<proteinExistence type="predicted"/>
<dbReference type="PANTHER" id="PTHR10677">
    <property type="entry name" value="UBIQUILIN"/>
    <property type="match status" value="1"/>
</dbReference>
<feature type="domain" description="Ubiquitin-like" evidence="1">
    <location>
        <begin position="1"/>
        <end position="74"/>
    </location>
</feature>
<dbReference type="EMBL" id="SNRW01000332">
    <property type="protein sequence ID" value="KAA6401808.1"/>
    <property type="molecule type" value="Genomic_DNA"/>
</dbReference>
<dbReference type="CDD" id="cd17039">
    <property type="entry name" value="Ubl_ubiquitin_like"/>
    <property type="match status" value="2"/>
</dbReference>
<dbReference type="Proteomes" id="UP000324800">
    <property type="component" value="Unassembled WGS sequence"/>
</dbReference>
<dbReference type="InterPro" id="IPR029071">
    <property type="entry name" value="Ubiquitin-like_domsf"/>
</dbReference>
<accession>A0A5J4X3M4</accession>
<feature type="non-terminal residue" evidence="2">
    <location>
        <position position="270"/>
    </location>
</feature>
<protein>
    <recommendedName>
        <fullName evidence="1">Ubiquitin-like domain-containing protein</fullName>
    </recommendedName>
</protein>
<dbReference type="Gene3D" id="3.10.20.90">
    <property type="entry name" value="Phosphatidylinositol 3-kinase Catalytic Subunit, Chain A, domain 1"/>
    <property type="match status" value="3"/>
</dbReference>
<evidence type="ECO:0000259" key="1">
    <source>
        <dbReference type="PROSITE" id="PS50053"/>
    </source>
</evidence>
<dbReference type="PROSITE" id="PS50053">
    <property type="entry name" value="UBIQUITIN_2"/>
    <property type="match status" value="3"/>
</dbReference>
<dbReference type="InterPro" id="IPR022617">
    <property type="entry name" value="Rad60/SUMO-like_dom"/>
</dbReference>
<dbReference type="PANTHER" id="PTHR10677:SF3">
    <property type="entry name" value="FI07626P-RELATED"/>
    <property type="match status" value="1"/>
</dbReference>
<dbReference type="GO" id="GO:0031593">
    <property type="term" value="F:polyubiquitin modification-dependent protein binding"/>
    <property type="evidence" value="ECO:0007669"/>
    <property type="project" value="TreeGrafter"/>
</dbReference>
<dbReference type="AlphaFoldDB" id="A0A5J4X3M4"/>
<dbReference type="InterPro" id="IPR000626">
    <property type="entry name" value="Ubiquitin-like_dom"/>
</dbReference>
<evidence type="ECO:0000313" key="2">
    <source>
        <dbReference type="EMBL" id="KAA6401808.1"/>
    </source>
</evidence>
<organism evidence="2 3">
    <name type="scientific">Streblomastix strix</name>
    <dbReference type="NCBI Taxonomy" id="222440"/>
    <lineage>
        <taxon>Eukaryota</taxon>
        <taxon>Metamonada</taxon>
        <taxon>Preaxostyla</taxon>
        <taxon>Oxymonadida</taxon>
        <taxon>Streblomastigidae</taxon>
        <taxon>Streblomastix</taxon>
    </lineage>
</organism>
<evidence type="ECO:0000313" key="3">
    <source>
        <dbReference type="Proteomes" id="UP000324800"/>
    </source>
</evidence>
<dbReference type="GO" id="GO:0005829">
    <property type="term" value="C:cytosol"/>
    <property type="evidence" value="ECO:0007669"/>
    <property type="project" value="TreeGrafter"/>
</dbReference>